<comment type="caution">
    <text evidence="2">The sequence shown here is derived from an EMBL/GenBank/DDBJ whole genome shotgun (WGS) entry which is preliminary data.</text>
</comment>
<accession>A0A2J0KXP7</accession>
<evidence type="ECO:0000313" key="2">
    <source>
        <dbReference type="EMBL" id="PIU42074.1"/>
    </source>
</evidence>
<evidence type="ECO:0000313" key="3">
    <source>
        <dbReference type="Proteomes" id="UP000230052"/>
    </source>
</evidence>
<dbReference type="Pfam" id="PF13302">
    <property type="entry name" value="Acetyltransf_3"/>
    <property type="match status" value="1"/>
</dbReference>
<feature type="domain" description="N-acetyltransferase" evidence="1">
    <location>
        <begin position="27"/>
        <end position="186"/>
    </location>
</feature>
<name>A0A2J0KXP7_9BACT</name>
<dbReference type="InterPro" id="IPR016181">
    <property type="entry name" value="Acyl_CoA_acyltransferase"/>
</dbReference>
<gene>
    <name evidence="2" type="ORF">COS99_02010</name>
</gene>
<dbReference type="InterPro" id="IPR000182">
    <property type="entry name" value="GNAT_dom"/>
</dbReference>
<dbReference type="Proteomes" id="UP000230052">
    <property type="component" value="Unassembled WGS sequence"/>
</dbReference>
<organism evidence="2 3">
    <name type="scientific">Candidatus Aquitaenariimonas noxiae</name>
    <dbReference type="NCBI Taxonomy" id="1974741"/>
    <lineage>
        <taxon>Bacteria</taxon>
        <taxon>Pseudomonadati</taxon>
        <taxon>Candidatus Omnitrophota</taxon>
        <taxon>Candidatus Aquitaenariimonas</taxon>
    </lineage>
</organism>
<dbReference type="AlphaFoldDB" id="A0A2J0KXP7"/>
<evidence type="ECO:0000259" key="1">
    <source>
        <dbReference type="PROSITE" id="PS51186"/>
    </source>
</evidence>
<dbReference type="PROSITE" id="PS51186">
    <property type="entry name" value="GNAT"/>
    <property type="match status" value="1"/>
</dbReference>
<dbReference type="SUPFAM" id="SSF55729">
    <property type="entry name" value="Acyl-CoA N-acyltransferases (Nat)"/>
    <property type="match status" value="1"/>
</dbReference>
<dbReference type="Gene3D" id="3.40.630.30">
    <property type="match status" value="1"/>
</dbReference>
<dbReference type="PANTHER" id="PTHR43415">
    <property type="entry name" value="SPERMIDINE N(1)-ACETYLTRANSFERASE"/>
    <property type="match status" value="1"/>
</dbReference>
<dbReference type="GO" id="GO:0016747">
    <property type="term" value="F:acyltransferase activity, transferring groups other than amino-acyl groups"/>
    <property type="evidence" value="ECO:0007669"/>
    <property type="project" value="InterPro"/>
</dbReference>
<sequence>MKGPTLVRLIKEGKFLLKIYIKRHAGAYLRPVRINKKDASRMARWRRKYYKNFFTWVKPDSSELLQWLNNYKDKNNDIIFMIVIRNNTPIGQFSLYNIDFNKQMAEFGRLIHGRRGDPKSIILKSIQTLLEWAFESLHLKRISLEVFADNEKAISLYRKAGFKILAIKFFSKTKKDKDTVTWIPVTGKNIAPYYRPSRSCRKVYRMIIER</sequence>
<dbReference type="EMBL" id="PEWV01000020">
    <property type="protein sequence ID" value="PIU42074.1"/>
    <property type="molecule type" value="Genomic_DNA"/>
</dbReference>
<proteinExistence type="predicted"/>
<reference evidence="2 3" key="1">
    <citation type="submission" date="2017-09" db="EMBL/GenBank/DDBJ databases">
        <title>Depth-based differentiation of microbial function through sediment-hosted aquifers and enrichment of novel symbionts in the deep terrestrial subsurface.</title>
        <authorList>
            <person name="Probst A.J."/>
            <person name="Ladd B."/>
            <person name="Jarett J.K."/>
            <person name="Geller-Mcgrath D.E."/>
            <person name="Sieber C.M."/>
            <person name="Emerson J.B."/>
            <person name="Anantharaman K."/>
            <person name="Thomas B.C."/>
            <person name="Malmstrom R."/>
            <person name="Stieglmeier M."/>
            <person name="Klingl A."/>
            <person name="Woyke T."/>
            <person name="Ryan C.M."/>
            <person name="Banfield J.F."/>
        </authorList>
    </citation>
    <scope>NUCLEOTIDE SEQUENCE [LARGE SCALE GENOMIC DNA]</scope>
    <source>
        <strain evidence="2">CG07_land_8_20_14_0_80_42_15</strain>
    </source>
</reference>
<dbReference type="PANTHER" id="PTHR43415:SF3">
    <property type="entry name" value="GNAT-FAMILY ACETYLTRANSFERASE"/>
    <property type="match status" value="1"/>
</dbReference>
<protein>
    <recommendedName>
        <fullName evidence="1">N-acetyltransferase domain-containing protein</fullName>
    </recommendedName>
</protein>